<keyword evidence="9 10" id="KW-0472">Membrane</keyword>
<dbReference type="EMBL" id="APNK01000007">
    <property type="protein sequence ID" value="KEZ78018.1"/>
    <property type="molecule type" value="Genomic_DNA"/>
</dbReference>
<name>A0A084IMT4_SALHC</name>
<reference evidence="11 12" key="1">
    <citation type="submission" date="2013-03" db="EMBL/GenBank/DDBJ databases">
        <title>Salinisphaera hydrothermalis C41B8 Genome Sequencing.</title>
        <authorList>
            <person name="Li C."/>
            <person name="Lai Q."/>
            <person name="Shao Z."/>
        </authorList>
    </citation>
    <scope>NUCLEOTIDE SEQUENCE [LARGE SCALE GENOMIC DNA]</scope>
    <source>
        <strain evidence="11 12">C41B8</strain>
    </source>
</reference>
<evidence type="ECO:0000256" key="10">
    <source>
        <dbReference type="RuleBase" id="RU364125"/>
    </source>
</evidence>
<keyword evidence="8 10" id="KW-1133">Transmembrane helix</keyword>
<dbReference type="Pfam" id="PF03748">
    <property type="entry name" value="FliL"/>
    <property type="match status" value="1"/>
</dbReference>
<sequence>MTHSDSFSSRRRQQGAARTLLLIGVVVLVAVLAAGAGGYFYFMKGHSGSAQAAEQPPPKPTFVKVDPMTVNLSGDSRVLYIGLSLAVANQATADTLTAHMPEVRNRMLITLSDQSADALTSASGKREIAKTLRETLRKPYEKDGKPVAIKNVLFTDFIVQ</sequence>
<dbReference type="Proteomes" id="UP000028302">
    <property type="component" value="Unassembled WGS sequence"/>
</dbReference>
<evidence type="ECO:0000256" key="1">
    <source>
        <dbReference type="ARBA" id="ARBA00002254"/>
    </source>
</evidence>
<evidence type="ECO:0000256" key="3">
    <source>
        <dbReference type="ARBA" id="ARBA00008281"/>
    </source>
</evidence>
<keyword evidence="10" id="KW-0997">Cell inner membrane</keyword>
<dbReference type="eggNOG" id="COG1580">
    <property type="taxonomic scope" value="Bacteria"/>
</dbReference>
<dbReference type="PANTHER" id="PTHR35091:SF2">
    <property type="entry name" value="FLAGELLAR PROTEIN FLIL"/>
    <property type="match status" value="1"/>
</dbReference>
<dbReference type="AlphaFoldDB" id="A0A084IMT4"/>
<dbReference type="GO" id="GO:0006935">
    <property type="term" value="P:chemotaxis"/>
    <property type="evidence" value="ECO:0007669"/>
    <property type="project" value="UniProtKB-KW"/>
</dbReference>
<evidence type="ECO:0000256" key="5">
    <source>
        <dbReference type="ARBA" id="ARBA00022500"/>
    </source>
</evidence>
<dbReference type="InterPro" id="IPR005503">
    <property type="entry name" value="FliL"/>
</dbReference>
<proteinExistence type="inferred from homology"/>
<dbReference type="NCBIfam" id="NF005435">
    <property type="entry name" value="PRK07021.1"/>
    <property type="match status" value="1"/>
</dbReference>
<comment type="similarity">
    <text evidence="3 10">Belongs to the FliL family.</text>
</comment>
<evidence type="ECO:0000313" key="12">
    <source>
        <dbReference type="Proteomes" id="UP000028302"/>
    </source>
</evidence>
<keyword evidence="6 10" id="KW-0812">Transmembrane</keyword>
<dbReference type="GO" id="GO:0009425">
    <property type="term" value="C:bacterial-type flagellum basal body"/>
    <property type="evidence" value="ECO:0007669"/>
    <property type="project" value="InterPro"/>
</dbReference>
<comment type="function">
    <text evidence="1 10">Controls the rotational direction of flagella during chemotaxis.</text>
</comment>
<organism evidence="11 12">
    <name type="scientific">Salinisphaera hydrothermalis (strain C41B8)</name>
    <dbReference type="NCBI Taxonomy" id="1304275"/>
    <lineage>
        <taxon>Bacteria</taxon>
        <taxon>Pseudomonadati</taxon>
        <taxon>Pseudomonadota</taxon>
        <taxon>Gammaproteobacteria</taxon>
        <taxon>Salinisphaerales</taxon>
        <taxon>Salinisphaeraceae</taxon>
        <taxon>Salinisphaera</taxon>
    </lineage>
</organism>
<evidence type="ECO:0000256" key="6">
    <source>
        <dbReference type="ARBA" id="ARBA00022692"/>
    </source>
</evidence>
<keyword evidence="11" id="KW-0966">Cell projection</keyword>
<comment type="caution">
    <text evidence="11">The sequence shown here is derived from an EMBL/GenBank/DDBJ whole genome shotgun (WGS) entry which is preliminary data.</text>
</comment>
<comment type="subcellular location">
    <subcellularLocation>
        <location evidence="10">Cell inner membrane</location>
    </subcellularLocation>
    <subcellularLocation>
        <location evidence="2">Cell membrane</location>
        <topology evidence="2">Single-pass membrane protein</topology>
    </subcellularLocation>
</comment>
<keyword evidence="12" id="KW-1185">Reference proteome</keyword>
<dbReference type="PANTHER" id="PTHR35091">
    <property type="entry name" value="FLAGELLAR PROTEIN FLIL"/>
    <property type="match status" value="1"/>
</dbReference>
<evidence type="ECO:0000256" key="2">
    <source>
        <dbReference type="ARBA" id="ARBA00004162"/>
    </source>
</evidence>
<keyword evidence="11" id="KW-0969">Cilium</keyword>
<keyword evidence="5 10" id="KW-0145">Chemotaxis</keyword>
<accession>A0A084IMT4</accession>
<feature type="transmembrane region" description="Helical" evidence="10">
    <location>
        <begin position="20"/>
        <end position="42"/>
    </location>
</feature>
<keyword evidence="11" id="KW-0282">Flagellum</keyword>
<protein>
    <recommendedName>
        <fullName evidence="10">Flagellar protein FliL</fullName>
    </recommendedName>
</protein>
<dbReference type="STRING" id="1304275.C41B8_06977"/>
<keyword evidence="7 10" id="KW-0283">Flagellar rotation</keyword>
<gene>
    <name evidence="11" type="primary">fliL</name>
    <name evidence="11" type="ORF">C41B8_06977</name>
</gene>
<evidence type="ECO:0000256" key="7">
    <source>
        <dbReference type="ARBA" id="ARBA00022779"/>
    </source>
</evidence>
<dbReference type="GO" id="GO:0071978">
    <property type="term" value="P:bacterial-type flagellum-dependent swarming motility"/>
    <property type="evidence" value="ECO:0007669"/>
    <property type="project" value="TreeGrafter"/>
</dbReference>
<evidence type="ECO:0000256" key="4">
    <source>
        <dbReference type="ARBA" id="ARBA00022475"/>
    </source>
</evidence>
<keyword evidence="4" id="KW-1003">Cell membrane</keyword>
<dbReference type="RefSeq" id="WP_051883210.1">
    <property type="nucleotide sequence ID" value="NZ_APNK01000007.1"/>
</dbReference>
<evidence type="ECO:0000256" key="9">
    <source>
        <dbReference type="ARBA" id="ARBA00023136"/>
    </source>
</evidence>
<evidence type="ECO:0000256" key="8">
    <source>
        <dbReference type="ARBA" id="ARBA00022989"/>
    </source>
</evidence>
<evidence type="ECO:0000313" key="11">
    <source>
        <dbReference type="EMBL" id="KEZ78018.1"/>
    </source>
</evidence>
<dbReference type="GO" id="GO:0005886">
    <property type="term" value="C:plasma membrane"/>
    <property type="evidence" value="ECO:0007669"/>
    <property type="project" value="UniProtKB-SubCell"/>
</dbReference>